<dbReference type="SUPFAM" id="SSF47113">
    <property type="entry name" value="Histone-fold"/>
    <property type="match status" value="1"/>
</dbReference>
<accession>A0A674HIQ5</accession>
<dbReference type="SMART" id="SM00428">
    <property type="entry name" value="H3"/>
    <property type="match status" value="1"/>
</dbReference>
<dbReference type="PRINTS" id="PR00622">
    <property type="entry name" value="HISTONEH3"/>
</dbReference>
<dbReference type="AlphaFoldDB" id="A0A674HIQ5"/>
<name>A0A674HIQ5_TAEGU</name>
<comment type="similarity">
    <text evidence="1">Belongs to the histone H3 family.</text>
</comment>
<reference evidence="3" key="2">
    <citation type="submission" date="2025-09" db="UniProtKB">
        <authorList>
            <consortium name="Ensembl"/>
        </authorList>
    </citation>
    <scope>IDENTIFICATION</scope>
</reference>
<dbReference type="PANTHER" id="PTHR45810">
    <property type="entry name" value="HISTONE H3.2"/>
    <property type="match status" value="1"/>
</dbReference>
<dbReference type="Gene3D" id="1.10.20.10">
    <property type="entry name" value="Histone, subunit A"/>
    <property type="match status" value="1"/>
</dbReference>
<dbReference type="Pfam" id="PF00125">
    <property type="entry name" value="Histone"/>
    <property type="match status" value="1"/>
</dbReference>
<protein>
    <recommendedName>
        <fullName evidence="2">Core Histone H2A/H2B/H3 domain-containing protein</fullName>
    </recommendedName>
</protein>
<dbReference type="InParanoid" id="A0A674HIQ5"/>
<dbReference type="GeneTree" id="ENSGT01150000287000"/>
<dbReference type="InterPro" id="IPR009072">
    <property type="entry name" value="Histone-fold"/>
</dbReference>
<sequence length="196" mass="21279">MAEGVPKMFLEWCLPLASHLGSLQGVPIMVFPHPHSPVYPQVFLSPVFLSLGCPQSVSRVTTRVSPGPWDVPRAASPCLQGVTMVVAPAQDVPNAPISPPCCPSVPTLPVTPMLPCGPLPVPSLPQVREICLLFTRGVDYRWQRMALLALQEAAEAFIVRMLEDAYLCSLHARRVTLFPKDLQLARRLRGAEGGGI</sequence>
<keyword evidence="4" id="KW-1185">Reference proteome</keyword>
<dbReference type="GO" id="GO:0000786">
    <property type="term" value="C:nucleosome"/>
    <property type="evidence" value="ECO:0007669"/>
    <property type="project" value="InterPro"/>
</dbReference>
<feature type="domain" description="Core Histone H2A/H2B/H3" evidence="2">
    <location>
        <begin position="127"/>
        <end position="188"/>
    </location>
</feature>
<dbReference type="GO" id="GO:0003677">
    <property type="term" value="F:DNA binding"/>
    <property type="evidence" value="ECO:0007669"/>
    <property type="project" value="InterPro"/>
</dbReference>
<gene>
    <name evidence="3" type="primary">LOC100222323</name>
</gene>
<dbReference type="InterPro" id="IPR000164">
    <property type="entry name" value="Histone_H3/CENP-A"/>
</dbReference>
<proteinExistence type="inferred from homology"/>
<evidence type="ECO:0000259" key="2">
    <source>
        <dbReference type="Pfam" id="PF00125"/>
    </source>
</evidence>
<dbReference type="Ensembl" id="ENSTGUT00000042569.1">
    <property type="protein sequence ID" value="ENSTGUP00000034868.1"/>
    <property type="gene ID" value="ENSTGUG00000023658.1"/>
</dbReference>
<dbReference type="Proteomes" id="UP000007754">
    <property type="component" value="Unplaced"/>
</dbReference>
<dbReference type="GO" id="GO:0030527">
    <property type="term" value="F:structural constituent of chromatin"/>
    <property type="evidence" value="ECO:0007669"/>
    <property type="project" value="InterPro"/>
</dbReference>
<reference evidence="3" key="1">
    <citation type="submission" date="2025-08" db="UniProtKB">
        <authorList>
            <consortium name="Ensembl"/>
        </authorList>
    </citation>
    <scope>IDENTIFICATION</scope>
</reference>
<dbReference type="PANTHER" id="PTHR45810:SF1">
    <property type="entry name" value="HISTONE H3-LIKE CENTROMERIC PROTEIN A"/>
    <property type="match status" value="1"/>
</dbReference>
<evidence type="ECO:0000313" key="3">
    <source>
        <dbReference type="Ensembl" id="ENSTGUP00000034868.1"/>
    </source>
</evidence>
<evidence type="ECO:0000313" key="4">
    <source>
        <dbReference type="Proteomes" id="UP000007754"/>
    </source>
</evidence>
<dbReference type="CDD" id="cd22911">
    <property type="entry name" value="HFD_H3"/>
    <property type="match status" value="1"/>
</dbReference>
<dbReference type="InterPro" id="IPR007125">
    <property type="entry name" value="H2A/H2B/H3"/>
</dbReference>
<dbReference type="GO" id="GO:0046982">
    <property type="term" value="F:protein heterodimerization activity"/>
    <property type="evidence" value="ECO:0007669"/>
    <property type="project" value="InterPro"/>
</dbReference>
<organism evidence="3 4">
    <name type="scientific">Taeniopygia guttata</name>
    <name type="common">Zebra finch</name>
    <name type="synonym">Poephila guttata</name>
    <dbReference type="NCBI Taxonomy" id="59729"/>
    <lineage>
        <taxon>Eukaryota</taxon>
        <taxon>Metazoa</taxon>
        <taxon>Chordata</taxon>
        <taxon>Craniata</taxon>
        <taxon>Vertebrata</taxon>
        <taxon>Euteleostomi</taxon>
        <taxon>Archelosauria</taxon>
        <taxon>Archosauria</taxon>
        <taxon>Dinosauria</taxon>
        <taxon>Saurischia</taxon>
        <taxon>Theropoda</taxon>
        <taxon>Coelurosauria</taxon>
        <taxon>Aves</taxon>
        <taxon>Neognathae</taxon>
        <taxon>Neoaves</taxon>
        <taxon>Telluraves</taxon>
        <taxon>Australaves</taxon>
        <taxon>Passeriformes</taxon>
        <taxon>Passeroidea</taxon>
        <taxon>Estrildidae</taxon>
        <taxon>Estrildinae</taxon>
        <taxon>Taeniopygia</taxon>
    </lineage>
</organism>
<evidence type="ECO:0000256" key="1">
    <source>
        <dbReference type="ARBA" id="ARBA00010343"/>
    </source>
</evidence>